<name>A0A0G0QU56_9BACT</name>
<proteinExistence type="predicted"/>
<comment type="caution">
    <text evidence="1">The sequence shown here is derived from an EMBL/GenBank/DDBJ whole genome shotgun (WGS) entry which is preliminary data.</text>
</comment>
<gene>
    <name evidence="1" type="ORF">UT75_C0003G0006</name>
</gene>
<organism evidence="1 2">
    <name type="scientific">Candidatus Yanofskybacteria bacterium GW2011_GWE2_40_11</name>
    <dbReference type="NCBI Taxonomy" id="1619033"/>
    <lineage>
        <taxon>Bacteria</taxon>
        <taxon>Candidatus Yanofskyibacteriota</taxon>
    </lineage>
</organism>
<dbReference type="Proteomes" id="UP000034072">
    <property type="component" value="Unassembled WGS sequence"/>
</dbReference>
<evidence type="ECO:0000313" key="1">
    <source>
        <dbReference type="EMBL" id="KKR40876.1"/>
    </source>
</evidence>
<protein>
    <submittedName>
        <fullName evidence="1">Uncharacterized protein</fullName>
    </submittedName>
</protein>
<reference evidence="1 2" key="1">
    <citation type="journal article" date="2015" name="Nature">
        <title>rRNA introns, odd ribosomes, and small enigmatic genomes across a large radiation of phyla.</title>
        <authorList>
            <person name="Brown C.T."/>
            <person name="Hug L.A."/>
            <person name="Thomas B.C."/>
            <person name="Sharon I."/>
            <person name="Castelle C.J."/>
            <person name="Singh A."/>
            <person name="Wilkins M.J."/>
            <person name="Williams K.H."/>
            <person name="Banfield J.F."/>
        </authorList>
    </citation>
    <scope>NUCLEOTIDE SEQUENCE [LARGE SCALE GENOMIC DNA]</scope>
</reference>
<dbReference type="AlphaFoldDB" id="A0A0G0QU56"/>
<sequence>MEASKKDNVFPIYLVTSKSQHKLAMTFVRFQEHFESPEFAGKVFTLEEFADWYASQHDDFFSYSDDWGGFNVPSWVVDKFRAGLFDPLSQKEKHFLDLTNVTGRAYFIGMSTAKGIKIGTLRHEVVHGLQYVGPRDFNNVVNGYVVSSWKDSVFSKDWEKLFKKLRAMGYDNNVLVDEAIAYLTTGLAGELNGLSIKFVKITRDKLRAHFKEHFGFSIHRADAVDILNRIHIINLDSAA</sequence>
<accession>A0A0G0QU56</accession>
<dbReference type="EMBL" id="LBXZ01000003">
    <property type="protein sequence ID" value="KKR40876.1"/>
    <property type="molecule type" value="Genomic_DNA"/>
</dbReference>
<evidence type="ECO:0000313" key="2">
    <source>
        <dbReference type="Proteomes" id="UP000034072"/>
    </source>
</evidence>